<proteinExistence type="predicted"/>
<feature type="region of interest" description="Disordered" evidence="1">
    <location>
        <begin position="83"/>
        <end position="102"/>
    </location>
</feature>
<feature type="region of interest" description="Disordered" evidence="1">
    <location>
        <begin position="1"/>
        <end position="29"/>
    </location>
</feature>
<evidence type="ECO:0000256" key="1">
    <source>
        <dbReference type="SAM" id="MobiDB-lite"/>
    </source>
</evidence>
<gene>
    <name evidence="2" type="ORF">GCM10009827_048570</name>
</gene>
<dbReference type="Proteomes" id="UP001501470">
    <property type="component" value="Unassembled WGS sequence"/>
</dbReference>
<evidence type="ECO:0000313" key="2">
    <source>
        <dbReference type="EMBL" id="GAA1526072.1"/>
    </source>
</evidence>
<dbReference type="EMBL" id="BAAAQD010000009">
    <property type="protein sequence ID" value="GAA1526072.1"/>
    <property type="molecule type" value="Genomic_DNA"/>
</dbReference>
<organism evidence="2 3">
    <name type="scientific">Dactylosporangium maewongense</name>
    <dbReference type="NCBI Taxonomy" id="634393"/>
    <lineage>
        <taxon>Bacteria</taxon>
        <taxon>Bacillati</taxon>
        <taxon>Actinomycetota</taxon>
        <taxon>Actinomycetes</taxon>
        <taxon>Micromonosporales</taxon>
        <taxon>Micromonosporaceae</taxon>
        <taxon>Dactylosporangium</taxon>
    </lineage>
</organism>
<accession>A0ABP4LKN2</accession>
<name>A0ABP4LKN2_9ACTN</name>
<comment type="caution">
    <text evidence="2">The sequence shown here is derived from an EMBL/GenBank/DDBJ whole genome shotgun (WGS) entry which is preliminary data.</text>
</comment>
<reference evidence="3" key="1">
    <citation type="journal article" date="2019" name="Int. J. Syst. Evol. Microbiol.">
        <title>The Global Catalogue of Microorganisms (GCM) 10K type strain sequencing project: providing services to taxonomists for standard genome sequencing and annotation.</title>
        <authorList>
            <consortium name="The Broad Institute Genomics Platform"/>
            <consortium name="The Broad Institute Genome Sequencing Center for Infectious Disease"/>
            <person name="Wu L."/>
            <person name="Ma J."/>
        </authorList>
    </citation>
    <scope>NUCLEOTIDE SEQUENCE [LARGE SCALE GENOMIC DNA]</scope>
    <source>
        <strain evidence="3">JCM 15933</strain>
    </source>
</reference>
<protein>
    <submittedName>
        <fullName evidence="2">Uncharacterized protein</fullName>
    </submittedName>
</protein>
<keyword evidence="3" id="KW-1185">Reference proteome</keyword>
<evidence type="ECO:0000313" key="3">
    <source>
        <dbReference type="Proteomes" id="UP001501470"/>
    </source>
</evidence>
<sequence>MHLCEPGAQARRPETLTPDSQRPTTWDVEGDLNDRLRPWVLLVPRRASMSTLRGQHRGAPGALADAEEAPPLALVNPHPALGAGAVASGERTGAARRPLGGSTRRWVGAPALGWAAPAGTGAGCGIGPVGRLVGASEGSAAFDQVADDFGGSELGA</sequence>